<proteinExistence type="predicted"/>
<dbReference type="EMBL" id="QUAJ01000008">
    <property type="protein sequence ID" value="REI41677.1"/>
    <property type="molecule type" value="Genomic_DNA"/>
</dbReference>
<dbReference type="InterPro" id="IPR036856">
    <property type="entry name" value="Ald_Oxase/Xan_DH_a/b_sf"/>
</dbReference>
<dbReference type="PANTHER" id="PTHR11908:SF132">
    <property type="entry name" value="ALDEHYDE OXIDASE 1-RELATED"/>
    <property type="match status" value="1"/>
</dbReference>
<evidence type="ECO:0000259" key="3">
    <source>
        <dbReference type="SMART" id="SM01008"/>
    </source>
</evidence>
<keyword evidence="1" id="KW-0500">Molybdenum</keyword>
<keyword evidence="5" id="KW-1185">Reference proteome</keyword>
<dbReference type="RefSeq" id="WP_114641945.1">
    <property type="nucleotide sequence ID" value="NZ_JAACIO010000008.1"/>
</dbReference>
<evidence type="ECO:0000313" key="4">
    <source>
        <dbReference type="EMBL" id="REI41677.1"/>
    </source>
</evidence>
<organism evidence="4 5">
    <name type="scientific">Psychrilyobacter piezotolerans</name>
    <dbReference type="NCBI Taxonomy" id="2293438"/>
    <lineage>
        <taxon>Bacteria</taxon>
        <taxon>Fusobacteriati</taxon>
        <taxon>Fusobacteriota</taxon>
        <taxon>Fusobacteriia</taxon>
        <taxon>Fusobacteriales</taxon>
        <taxon>Fusobacteriaceae</taxon>
        <taxon>Psychrilyobacter</taxon>
    </lineage>
</organism>
<dbReference type="Pfam" id="PF20256">
    <property type="entry name" value="MoCoBD_2"/>
    <property type="match status" value="1"/>
</dbReference>
<comment type="caution">
    <text evidence="4">The sequence shown here is derived from an EMBL/GenBank/DDBJ whole genome shotgun (WGS) entry which is preliminary data.</text>
</comment>
<reference evidence="4 5" key="1">
    <citation type="submission" date="2018-08" db="EMBL/GenBank/DDBJ databases">
        <title>Draft genome sequence of Psychrilyobacter sp. strain SD5 isolated from Black Sea water.</title>
        <authorList>
            <person name="Yadav S."/>
            <person name="Villanueva L."/>
            <person name="Damste J.S.S."/>
        </authorList>
    </citation>
    <scope>NUCLEOTIDE SEQUENCE [LARGE SCALE GENOMIC DNA]</scope>
    <source>
        <strain evidence="4 5">SD5</strain>
    </source>
</reference>
<evidence type="ECO:0000313" key="5">
    <source>
        <dbReference type="Proteomes" id="UP000263486"/>
    </source>
</evidence>
<keyword evidence="2" id="KW-0560">Oxidoreductase</keyword>
<name>A0ABX9KI64_9FUSO</name>
<accession>A0ABX9KI64</accession>
<dbReference type="SUPFAM" id="SSF54665">
    <property type="entry name" value="CO dehydrogenase molybdoprotein N-domain-like"/>
    <property type="match status" value="1"/>
</dbReference>
<feature type="domain" description="Aldehyde oxidase/xanthine dehydrogenase a/b hammerhead" evidence="3">
    <location>
        <begin position="18"/>
        <end position="131"/>
    </location>
</feature>
<dbReference type="InterPro" id="IPR046867">
    <property type="entry name" value="AldOxase/xan_DH_MoCoBD2"/>
</dbReference>
<dbReference type="Proteomes" id="UP000263486">
    <property type="component" value="Unassembled WGS sequence"/>
</dbReference>
<dbReference type="Gene3D" id="3.90.1170.50">
    <property type="entry name" value="Aldehyde oxidase/xanthine dehydrogenase, a/b hammerhead"/>
    <property type="match status" value="1"/>
</dbReference>
<gene>
    <name evidence="4" type="ORF">DYH56_05910</name>
</gene>
<dbReference type="Gene3D" id="3.30.365.10">
    <property type="entry name" value="Aldehyde oxidase/xanthine dehydrogenase, molybdopterin binding domain"/>
    <property type="match status" value="4"/>
</dbReference>
<protein>
    <submittedName>
        <fullName evidence="4">Aldehyde oxidase</fullName>
    </submittedName>
</protein>
<dbReference type="InterPro" id="IPR008274">
    <property type="entry name" value="AldOxase/xan_DH_MoCoBD1"/>
</dbReference>
<dbReference type="SUPFAM" id="SSF56003">
    <property type="entry name" value="Molybdenum cofactor-binding domain"/>
    <property type="match status" value="1"/>
</dbReference>
<evidence type="ECO:0000256" key="1">
    <source>
        <dbReference type="ARBA" id="ARBA00022505"/>
    </source>
</evidence>
<dbReference type="SMART" id="SM01008">
    <property type="entry name" value="Ald_Xan_dh_C"/>
    <property type="match status" value="1"/>
</dbReference>
<dbReference type="InterPro" id="IPR000674">
    <property type="entry name" value="Ald_Oxase/Xan_DH_a/b"/>
</dbReference>
<dbReference type="PANTHER" id="PTHR11908">
    <property type="entry name" value="XANTHINE DEHYDROGENASE"/>
    <property type="match status" value="1"/>
</dbReference>
<dbReference type="Pfam" id="PF01315">
    <property type="entry name" value="Ald_Xan_dh_C"/>
    <property type="match status" value="1"/>
</dbReference>
<dbReference type="InterPro" id="IPR016208">
    <property type="entry name" value="Ald_Oxase/xanthine_DH-like"/>
</dbReference>
<evidence type="ECO:0000256" key="2">
    <source>
        <dbReference type="ARBA" id="ARBA00023002"/>
    </source>
</evidence>
<dbReference type="InterPro" id="IPR037165">
    <property type="entry name" value="AldOxase/xan_DH_Mopterin-bd_sf"/>
</dbReference>
<sequence length="765" mass="83551">MNYVGEGIKKIDGMGLIKGASSYTEDIALGHNYLTVKLLRSPHAFARIKNIDTTIASKIEGIECILTYKDVTDKRFTLAGQSFPEPSPHDRRILGEFVRYVGDEVAIVAGKDEESVLKAMKLIKVDYEILEPILDFEKAIDHKTIIHTEKPYTSFNYGNEHMRNIAAQDLLVEGDVEEELANSDVVIEHSYHTQSQIHGMMENYIAVTYMDFQDRMNIISSTQIPFHVRRHVSKILDIPRSKIKVIKPRVGGGFGGKQTAPMEIYPALITKVTGKPAKLAYNRKETHTCTTTRHEMKLTVRLGATKDGIINAVDIHGLSNTGAYGEHAWTVFSVVGQKTLPMYRAKARRFYGEVVYTNMTTAGAFRGYGATQGTFALESAVNELAKKLDMDPSLIREKNLVKQGEINPTLNSFVGEKSIELASSTLDECITRGKEMIGWDKKYPMQKISPTKARGIGMAVTMQGSGIHGIDTASATLKLNDDGFYTLLVGVSDMGQGCDTVVAQMAAEILGVPVSKIIVNSTDTDVNPYDPGAYASSGTYVTGNAVIKAANLMVEKIVEGASKILNVPEEDIEFNGESLLLKDGKEISLDEIAYKLVSYKGQNQIMTTGTWGGYTSPPPFIAGFAEVEVDLETGKVEMVDYVAVVDCGTVINPNLARIQVEGGVAQGIGLALFEDIKYDAKGKMISDTFMQYKIPSRCDVGDIRVEFKPSFEPTGPFGAKSIGEVVINTSAPAIADAVANATGVRIRTLPITPEKVLMGIVNAEF</sequence>
<dbReference type="Pfam" id="PF02738">
    <property type="entry name" value="MoCoBD_1"/>
    <property type="match status" value="1"/>
</dbReference>